<accession>A0ABT6N1L9</accession>
<protein>
    <submittedName>
        <fullName evidence="1">Uncharacterized protein</fullName>
    </submittedName>
</protein>
<evidence type="ECO:0000313" key="2">
    <source>
        <dbReference type="Proteomes" id="UP001160625"/>
    </source>
</evidence>
<dbReference type="Proteomes" id="UP001160625">
    <property type="component" value="Unassembled WGS sequence"/>
</dbReference>
<organism evidence="1 2">
    <name type="scientific">Sphingomonas oryzagri</name>
    <dbReference type="NCBI Taxonomy" id="3042314"/>
    <lineage>
        <taxon>Bacteria</taxon>
        <taxon>Pseudomonadati</taxon>
        <taxon>Pseudomonadota</taxon>
        <taxon>Alphaproteobacteria</taxon>
        <taxon>Sphingomonadales</taxon>
        <taxon>Sphingomonadaceae</taxon>
        <taxon>Sphingomonas</taxon>
    </lineage>
</organism>
<dbReference type="EMBL" id="JARYGZ010000001">
    <property type="protein sequence ID" value="MDH7638983.1"/>
    <property type="molecule type" value="Genomic_DNA"/>
</dbReference>
<gene>
    <name evidence="1" type="ORF">QGN17_09600</name>
</gene>
<dbReference type="RefSeq" id="WP_281044255.1">
    <property type="nucleotide sequence ID" value="NZ_JARYGZ010000001.1"/>
</dbReference>
<evidence type="ECO:0000313" key="1">
    <source>
        <dbReference type="EMBL" id="MDH7638983.1"/>
    </source>
</evidence>
<sequence>MIRQECPSYPISIFVAGSAKEAGLIVRGYCDDHGFCVTVTETRYVYTGGFEFGVIVGLINYPRFPLTPAELWAHAEKIGALLCRRLQQESYTIQAPDRTVWFSHREQDQ</sequence>
<keyword evidence="2" id="KW-1185">Reference proteome</keyword>
<name>A0ABT6N1L9_9SPHN</name>
<comment type="caution">
    <text evidence="1">The sequence shown here is derived from an EMBL/GenBank/DDBJ whole genome shotgun (WGS) entry which is preliminary data.</text>
</comment>
<reference evidence="1" key="1">
    <citation type="submission" date="2023-04" db="EMBL/GenBank/DDBJ databases">
        <title>Sphingomonas sp. MAHUQ-71 isolated from rice field.</title>
        <authorList>
            <person name="Huq M.A."/>
        </authorList>
    </citation>
    <scope>NUCLEOTIDE SEQUENCE</scope>
    <source>
        <strain evidence="1">MAHUQ-71</strain>
    </source>
</reference>
<proteinExistence type="predicted"/>